<feature type="transmembrane region" description="Helical" evidence="4">
    <location>
        <begin position="493"/>
        <end position="516"/>
    </location>
</feature>
<accession>A0A662DFB0</accession>
<dbReference type="Proteomes" id="UP000267654">
    <property type="component" value="Unassembled WGS sequence"/>
</dbReference>
<proteinExistence type="predicted"/>
<dbReference type="PROSITE" id="PS50850">
    <property type="entry name" value="MFS"/>
    <property type="match status" value="1"/>
</dbReference>
<keyword evidence="2 4" id="KW-1133">Transmembrane helix</keyword>
<feature type="transmembrane region" description="Helical" evidence="4">
    <location>
        <begin position="553"/>
        <end position="577"/>
    </location>
</feature>
<dbReference type="SUPFAM" id="SSF103473">
    <property type="entry name" value="MFS general substrate transporter"/>
    <property type="match status" value="1"/>
</dbReference>
<evidence type="ECO:0000313" key="7">
    <source>
        <dbReference type="Proteomes" id="UP000267654"/>
    </source>
</evidence>
<feature type="transmembrane region" description="Helical" evidence="4">
    <location>
        <begin position="528"/>
        <end position="547"/>
    </location>
</feature>
<evidence type="ECO:0000313" key="6">
    <source>
        <dbReference type="EMBL" id="RLE13197.1"/>
    </source>
</evidence>
<name>A0A662DFB0_UNCAE</name>
<dbReference type="Pfam" id="PF07796">
    <property type="entry name" value="DUF1638"/>
    <property type="match status" value="1"/>
</dbReference>
<protein>
    <recommendedName>
        <fullName evidence="5">Major facilitator superfamily (MFS) profile domain-containing protein</fullName>
    </recommendedName>
</protein>
<dbReference type="InterPro" id="IPR020846">
    <property type="entry name" value="MFS_dom"/>
</dbReference>
<dbReference type="AlphaFoldDB" id="A0A662DFB0"/>
<dbReference type="InterPro" id="IPR052528">
    <property type="entry name" value="Sugar_transport-like"/>
</dbReference>
<dbReference type="PANTHER" id="PTHR23526:SF1">
    <property type="entry name" value="MAJOR FACILITATOR SUPERFAMILY MFS_1"/>
    <property type="match status" value="1"/>
</dbReference>
<evidence type="ECO:0000256" key="4">
    <source>
        <dbReference type="SAM" id="Phobius"/>
    </source>
</evidence>
<evidence type="ECO:0000256" key="2">
    <source>
        <dbReference type="ARBA" id="ARBA00022989"/>
    </source>
</evidence>
<dbReference type="GO" id="GO:0022857">
    <property type="term" value="F:transmembrane transporter activity"/>
    <property type="evidence" value="ECO:0007669"/>
    <property type="project" value="InterPro"/>
</dbReference>
<dbReference type="InterPro" id="IPR011701">
    <property type="entry name" value="MFS"/>
</dbReference>
<dbReference type="Gene3D" id="1.20.1250.20">
    <property type="entry name" value="MFS general substrate transporter like domains"/>
    <property type="match status" value="2"/>
</dbReference>
<evidence type="ECO:0000256" key="1">
    <source>
        <dbReference type="ARBA" id="ARBA00022692"/>
    </source>
</evidence>
<feature type="transmembrane region" description="Helical" evidence="4">
    <location>
        <begin position="589"/>
        <end position="610"/>
    </location>
</feature>
<feature type="transmembrane region" description="Helical" evidence="4">
    <location>
        <begin position="309"/>
        <end position="331"/>
    </location>
</feature>
<organism evidence="6 7">
    <name type="scientific">Aerophobetes bacterium</name>
    <dbReference type="NCBI Taxonomy" id="2030807"/>
    <lineage>
        <taxon>Bacteria</taxon>
        <taxon>Candidatus Aerophobota</taxon>
    </lineage>
</organism>
<reference evidence="6 7" key="1">
    <citation type="submission" date="2018-06" db="EMBL/GenBank/DDBJ databases">
        <title>Extensive metabolic versatility and redundancy in microbially diverse, dynamic hydrothermal sediments.</title>
        <authorList>
            <person name="Dombrowski N."/>
            <person name="Teske A."/>
            <person name="Baker B.J."/>
        </authorList>
    </citation>
    <scope>NUCLEOTIDE SEQUENCE [LARGE SCALE GENOMIC DNA]</scope>
    <source>
        <strain evidence="6">B19_G9</strain>
    </source>
</reference>
<comment type="caution">
    <text evidence="6">The sequence shown here is derived from an EMBL/GenBank/DDBJ whole genome shotgun (WGS) entry which is preliminary data.</text>
</comment>
<dbReference type="InterPro" id="IPR036259">
    <property type="entry name" value="MFS_trans_sf"/>
</dbReference>
<evidence type="ECO:0000259" key="5">
    <source>
        <dbReference type="PROSITE" id="PS50850"/>
    </source>
</evidence>
<feature type="domain" description="Major facilitator superfamily (MFS) profile" evidence="5">
    <location>
        <begin position="411"/>
        <end position="642"/>
    </location>
</feature>
<feature type="transmembrane region" description="Helical" evidence="4">
    <location>
        <begin position="616"/>
        <end position="634"/>
    </location>
</feature>
<feature type="transmembrane region" description="Helical" evidence="4">
    <location>
        <begin position="337"/>
        <end position="362"/>
    </location>
</feature>
<feature type="transmembrane region" description="Helical" evidence="4">
    <location>
        <begin position="412"/>
        <end position="432"/>
    </location>
</feature>
<keyword evidence="3 4" id="KW-0472">Membrane</keyword>
<feature type="transmembrane region" description="Helical" evidence="4">
    <location>
        <begin position="383"/>
        <end position="400"/>
    </location>
</feature>
<sequence>MMSSNSFKGYTIVSCGTLRRELNYLKEEGFLNADKILYTAPGLHEKPIELERQLVKQLNNAKRYSEKIVVVYGERCYLDPKNSFRDIDKVIQEQGTGISRIKARSCVDMLVNAREREKISKGKRVYWLTPGWLEHWKQIFSEWDDAKANETFPQHDVAILLDSVGIFDEYSQNYPEKILEFCDWMKLQIEPYKISLDRLKNLLLECIIERKKSENLMRKKIQTPIKKKDRLKWNFTMGLLHGIFFNGAMGFSDSNTVLPAFISSLTHSKILLGLFASTIEGGGFSRLGSVIPQLFVANKVETRISKKPLLVKAIIVRALCWGILAGFTFFLDSSQSLYLLFMSFFLLTLFTLMGGIASIPFMDIWGKAIPSTLRGRFFGYRQLFGGALAIASGIVVQRILGNSKIPFPKNFAFLFFLSFILISFSYVALGSVKEPIEEVHKDSLKFGQFLKKAIIILKDDKNYQRFIFVQFLRGAGALALPFYVIYAREALKIPLGMVGVFISAQMLGGLLSNFLWAYISDYVGNKKVIQISLITSFLIPITVLLIAPGFSFLFAAVFVLIGFSINGSNIGYTNYLLDISPSKKRPTYIGLTSTFLAPTALFPLIGGAIIQYTSFLFLFSLTTLFVFIGFLLSLKLKEPRNI</sequence>
<dbReference type="EMBL" id="QMQB01000104">
    <property type="protein sequence ID" value="RLE13197.1"/>
    <property type="molecule type" value="Genomic_DNA"/>
</dbReference>
<dbReference type="Pfam" id="PF07690">
    <property type="entry name" value="MFS_1"/>
    <property type="match status" value="1"/>
</dbReference>
<gene>
    <name evidence="6" type="ORF">DRI96_03380</name>
</gene>
<keyword evidence="1 4" id="KW-0812">Transmembrane</keyword>
<dbReference type="InterPro" id="IPR012437">
    <property type="entry name" value="DUF1638"/>
</dbReference>
<feature type="transmembrane region" description="Helical" evidence="4">
    <location>
        <begin position="466"/>
        <end position="487"/>
    </location>
</feature>
<dbReference type="PANTHER" id="PTHR23526">
    <property type="entry name" value="INTEGRAL MEMBRANE TRANSPORT PROTEIN-RELATED"/>
    <property type="match status" value="1"/>
</dbReference>
<evidence type="ECO:0000256" key="3">
    <source>
        <dbReference type="ARBA" id="ARBA00023136"/>
    </source>
</evidence>